<evidence type="ECO:0000256" key="1">
    <source>
        <dbReference type="SAM" id="MobiDB-lite"/>
    </source>
</evidence>
<keyword evidence="2" id="KW-0732">Signal</keyword>
<dbReference type="RefSeq" id="XP_026619192.1">
    <property type="nucleotide sequence ID" value="XM_026772726.1"/>
</dbReference>
<evidence type="ECO:0000256" key="2">
    <source>
        <dbReference type="SAM" id="SignalP"/>
    </source>
</evidence>
<feature type="compositionally biased region" description="Polar residues" evidence="1">
    <location>
        <begin position="115"/>
        <end position="130"/>
    </location>
</feature>
<dbReference type="GeneID" id="38141082"/>
<reference evidence="3 4" key="1">
    <citation type="submission" date="2018-07" db="EMBL/GenBank/DDBJ databases">
        <title>The genomes of Aspergillus section Nigri reveals drivers in fungal speciation.</title>
        <authorList>
            <consortium name="DOE Joint Genome Institute"/>
            <person name="Vesth T.C."/>
            <person name="Nybo J."/>
            <person name="Theobald S."/>
            <person name="Brandl J."/>
            <person name="Frisvad J.C."/>
            <person name="Nielsen K.F."/>
            <person name="Lyhne E.K."/>
            <person name="Kogle M.E."/>
            <person name="Kuo A."/>
            <person name="Riley R."/>
            <person name="Clum A."/>
            <person name="Nolan M."/>
            <person name="Lipzen A."/>
            <person name="Salamov A."/>
            <person name="Henrissat B."/>
            <person name="Wiebenga A."/>
            <person name="De vries R.P."/>
            <person name="Grigoriev I.V."/>
            <person name="Mortensen U.H."/>
            <person name="Andersen M.R."/>
            <person name="Baker S.E."/>
        </authorList>
    </citation>
    <scope>NUCLEOTIDE SEQUENCE [LARGE SCALE GENOMIC DNA]</scope>
    <source>
        <strain evidence="3 4">CBS 139.54b</strain>
    </source>
</reference>
<gene>
    <name evidence="3" type="ORF">BDQ94DRAFT_176585</name>
</gene>
<dbReference type="Proteomes" id="UP000253729">
    <property type="component" value="Unassembled WGS sequence"/>
</dbReference>
<feature type="chain" id="PRO_5017586472" evidence="2">
    <location>
        <begin position="31"/>
        <end position="167"/>
    </location>
</feature>
<keyword evidence="4" id="KW-1185">Reference proteome</keyword>
<accession>A0A3F3PGW3</accession>
<proteinExistence type="predicted"/>
<dbReference type="AlphaFoldDB" id="A0A3F3PGW3"/>
<evidence type="ECO:0000313" key="3">
    <source>
        <dbReference type="EMBL" id="RDH26170.1"/>
    </source>
</evidence>
<organism evidence="3 4">
    <name type="scientific">Aspergillus welwitschiae</name>
    <dbReference type="NCBI Taxonomy" id="1341132"/>
    <lineage>
        <taxon>Eukaryota</taxon>
        <taxon>Fungi</taxon>
        <taxon>Dikarya</taxon>
        <taxon>Ascomycota</taxon>
        <taxon>Pezizomycotina</taxon>
        <taxon>Eurotiomycetes</taxon>
        <taxon>Eurotiomycetidae</taxon>
        <taxon>Eurotiales</taxon>
        <taxon>Aspergillaceae</taxon>
        <taxon>Aspergillus</taxon>
        <taxon>Aspergillus subgen. Circumdati</taxon>
    </lineage>
</organism>
<protein>
    <submittedName>
        <fullName evidence="3">Uncharacterized protein</fullName>
    </submittedName>
</protein>
<feature type="compositionally biased region" description="Basic and acidic residues" evidence="1">
    <location>
        <begin position="141"/>
        <end position="167"/>
    </location>
</feature>
<evidence type="ECO:0000313" key="4">
    <source>
        <dbReference type="Proteomes" id="UP000253729"/>
    </source>
</evidence>
<feature type="region of interest" description="Disordered" evidence="1">
    <location>
        <begin position="48"/>
        <end position="167"/>
    </location>
</feature>
<name>A0A3F3PGW3_9EURO</name>
<feature type="signal peptide" evidence="2">
    <location>
        <begin position="1"/>
        <end position="30"/>
    </location>
</feature>
<sequence length="167" mass="17942">MSSAWQAIHVLYLDLAFYAGLCMRSSPTYATFCDFTFAPHGQETLPGLDSRRGTGLSIMGSAPSPSNLAGEGSEIFDRAQTQNERISADQIPASGERHTTAPPPDVQEAIAAQASDPQETGPWPTQNSPSKDADDEATDLYMRRPSAEPQSDRTVDSGSDIDRPVPN</sequence>
<dbReference type="EMBL" id="KZ852239">
    <property type="protein sequence ID" value="RDH26170.1"/>
    <property type="molecule type" value="Genomic_DNA"/>
</dbReference>